<proteinExistence type="predicted"/>
<dbReference type="Proteomes" id="UP000485058">
    <property type="component" value="Unassembled WGS sequence"/>
</dbReference>
<keyword evidence="3" id="KW-1185">Reference proteome</keyword>
<dbReference type="EMBL" id="BLLF01000676">
    <property type="protein sequence ID" value="GFH14006.1"/>
    <property type="molecule type" value="Genomic_DNA"/>
</dbReference>
<dbReference type="Pfam" id="PF03407">
    <property type="entry name" value="Nucleotid_trans"/>
    <property type="match status" value="1"/>
</dbReference>
<dbReference type="InterPro" id="IPR053250">
    <property type="entry name" value="Glycosyltransferase_77"/>
</dbReference>
<dbReference type="AlphaFoldDB" id="A0A699Z3Z9"/>
<dbReference type="GO" id="GO:0052325">
    <property type="term" value="P:cell wall pectin biosynthetic process"/>
    <property type="evidence" value="ECO:0007669"/>
    <property type="project" value="TreeGrafter"/>
</dbReference>
<dbReference type="PANTHER" id="PTHR46936">
    <property type="entry name" value="ARABINOSYLTRANSFERASE XEG113"/>
    <property type="match status" value="1"/>
</dbReference>
<comment type="caution">
    <text evidence="2">The sequence shown here is derived from an EMBL/GenBank/DDBJ whole genome shotgun (WGS) entry which is preliminary data.</text>
</comment>
<dbReference type="InterPro" id="IPR005069">
    <property type="entry name" value="Nucl-diP-sugar_transferase"/>
</dbReference>
<evidence type="ECO:0000313" key="2">
    <source>
        <dbReference type="EMBL" id="GFH14006.1"/>
    </source>
</evidence>
<evidence type="ECO:0000259" key="1">
    <source>
        <dbReference type="Pfam" id="PF03407"/>
    </source>
</evidence>
<sequence length="227" mass="25668">MAGGRSRTLKETNVKTDCIHLQSTLSQLDRSESQLYGPRRCTHIGRATMHVGCGSCSSRWMFVRGLTFVCALLSLRICAAAERCPPLTKKLLAPHAKMNTIMITAVDRVLYKRWIPSNWASAAKAGITYNFIAALDNQTSLGLKEELGIERCFTPDLSRLNYHLDAKHPIDGAHVDWGGQHWHETTWTKVLVVRMVFEMGFHVIHADSDITWIANPMQFFGKVRRRC</sequence>
<gene>
    <name evidence="2" type="ORF">HaLaN_09978</name>
</gene>
<dbReference type="GO" id="GO:0052636">
    <property type="term" value="F:arabinosyltransferase activity"/>
    <property type="evidence" value="ECO:0007669"/>
    <property type="project" value="TreeGrafter"/>
</dbReference>
<dbReference type="GO" id="GO:0005794">
    <property type="term" value="C:Golgi apparatus"/>
    <property type="evidence" value="ECO:0007669"/>
    <property type="project" value="TreeGrafter"/>
</dbReference>
<reference evidence="2 3" key="1">
    <citation type="submission" date="2020-02" db="EMBL/GenBank/DDBJ databases">
        <title>Draft genome sequence of Haematococcus lacustris strain NIES-144.</title>
        <authorList>
            <person name="Morimoto D."/>
            <person name="Nakagawa S."/>
            <person name="Yoshida T."/>
            <person name="Sawayama S."/>
        </authorList>
    </citation>
    <scope>NUCLEOTIDE SEQUENCE [LARGE SCALE GENOMIC DNA]</scope>
    <source>
        <strain evidence="2 3">NIES-144</strain>
    </source>
</reference>
<accession>A0A699Z3Z9</accession>
<name>A0A699Z3Z9_HAELA</name>
<dbReference type="PANTHER" id="PTHR46936:SF1">
    <property type="entry name" value="ARABINOSYLTRANSFERASE XEG113"/>
    <property type="match status" value="1"/>
</dbReference>
<organism evidence="2 3">
    <name type="scientific">Haematococcus lacustris</name>
    <name type="common">Green alga</name>
    <name type="synonym">Haematococcus pluvialis</name>
    <dbReference type="NCBI Taxonomy" id="44745"/>
    <lineage>
        <taxon>Eukaryota</taxon>
        <taxon>Viridiplantae</taxon>
        <taxon>Chlorophyta</taxon>
        <taxon>core chlorophytes</taxon>
        <taxon>Chlorophyceae</taxon>
        <taxon>CS clade</taxon>
        <taxon>Chlamydomonadales</taxon>
        <taxon>Haematococcaceae</taxon>
        <taxon>Haematococcus</taxon>
    </lineage>
</organism>
<feature type="domain" description="Nucleotide-diphospho-sugar transferase" evidence="1">
    <location>
        <begin position="132"/>
        <end position="220"/>
    </location>
</feature>
<evidence type="ECO:0000313" key="3">
    <source>
        <dbReference type="Proteomes" id="UP000485058"/>
    </source>
</evidence>
<protein>
    <submittedName>
        <fullName evidence="2">FAD-binding FR-type domain-containing protein</fullName>
    </submittedName>
</protein>